<feature type="chain" id="PRO_5021462277" evidence="5">
    <location>
        <begin position="20"/>
        <end position="285"/>
    </location>
</feature>
<evidence type="ECO:0000256" key="1">
    <source>
        <dbReference type="ARBA" id="ARBA00023157"/>
    </source>
</evidence>
<feature type="signal peptide" evidence="5">
    <location>
        <begin position="1"/>
        <end position="19"/>
    </location>
</feature>
<evidence type="ECO:0000256" key="5">
    <source>
        <dbReference type="SAM" id="SignalP"/>
    </source>
</evidence>
<name>A0A4Y7SIY6_COPMI</name>
<dbReference type="InterPro" id="IPR051218">
    <property type="entry name" value="Sec_MonoDiacylglyc_Lipase"/>
</dbReference>
<proteinExistence type="inferred from homology"/>
<evidence type="ECO:0000259" key="6">
    <source>
        <dbReference type="Pfam" id="PF01764"/>
    </source>
</evidence>
<keyword evidence="8" id="KW-1185">Reference proteome</keyword>
<organism evidence="7 8">
    <name type="scientific">Coprinellus micaceus</name>
    <name type="common">Glistening ink-cap mushroom</name>
    <name type="synonym">Coprinus micaceus</name>
    <dbReference type="NCBI Taxonomy" id="71717"/>
    <lineage>
        <taxon>Eukaryota</taxon>
        <taxon>Fungi</taxon>
        <taxon>Dikarya</taxon>
        <taxon>Basidiomycota</taxon>
        <taxon>Agaricomycotina</taxon>
        <taxon>Agaricomycetes</taxon>
        <taxon>Agaricomycetidae</taxon>
        <taxon>Agaricales</taxon>
        <taxon>Agaricineae</taxon>
        <taxon>Psathyrellaceae</taxon>
        <taxon>Coprinellus</taxon>
    </lineage>
</organism>
<dbReference type="STRING" id="71717.A0A4Y7SIY6"/>
<comment type="catalytic activity">
    <reaction evidence="3">
        <text>a diacylglycerol + H2O = a monoacylglycerol + a fatty acid + H(+)</text>
        <dbReference type="Rhea" id="RHEA:32731"/>
        <dbReference type="ChEBI" id="CHEBI:15377"/>
        <dbReference type="ChEBI" id="CHEBI:15378"/>
        <dbReference type="ChEBI" id="CHEBI:17408"/>
        <dbReference type="ChEBI" id="CHEBI:18035"/>
        <dbReference type="ChEBI" id="CHEBI:28868"/>
    </reaction>
</comment>
<dbReference type="InterPro" id="IPR029058">
    <property type="entry name" value="AB_hydrolase_fold"/>
</dbReference>
<gene>
    <name evidence="7" type="ORF">FA13DRAFT_1766558</name>
</gene>
<dbReference type="OrthoDB" id="426718at2759"/>
<sequence>MVIVSTFLLCARLAALAFAAPASSFLEIRQSVTTLSASEVSVYKPYSWYAGAAYCPPASTLAWNCGIKCSANSGFVPIASGGDGAIIQHWYVGWDASLQTLIVGYQGTDPKRLIPLLTDVNLLMTPLRPDLFPGVGLFVLTHTGFNDAHALSARAVLTAVRAGVSRYNATTVTLTGHSLGGALAAISTLHLALNLPSNHIPPVSEMNRINNKRDIVPTVPSRVLGFAHTEGEIHIVDSNEWKNCPGQDNTSPECTIGYAPNIIEGDLDNHNGPYDEVFLGTAGCE</sequence>
<comment type="caution">
    <text evidence="7">The sequence shown here is derived from an EMBL/GenBank/DDBJ whole genome shotgun (WGS) entry which is preliminary data.</text>
</comment>
<dbReference type="SUPFAM" id="SSF53474">
    <property type="entry name" value="alpha/beta-Hydrolases"/>
    <property type="match status" value="1"/>
</dbReference>
<keyword evidence="5" id="KW-0732">Signal</keyword>
<dbReference type="CDD" id="cd00519">
    <property type="entry name" value="Lipase_3"/>
    <property type="match status" value="1"/>
</dbReference>
<evidence type="ECO:0000256" key="3">
    <source>
        <dbReference type="ARBA" id="ARBA00047591"/>
    </source>
</evidence>
<comment type="catalytic activity">
    <reaction evidence="4">
        <text>a monoacylglycerol + H2O = glycerol + a fatty acid + H(+)</text>
        <dbReference type="Rhea" id="RHEA:15245"/>
        <dbReference type="ChEBI" id="CHEBI:15377"/>
        <dbReference type="ChEBI" id="CHEBI:15378"/>
        <dbReference type="ChEBI" id="CHEBI:17408"/>
        <dbReference type="ChEBI" id="CHEBI:17754"/>
        <dbReference type="ChEBI" id="CHEBI:28868"/>
    </reaction>
</comment>
<feature type="domain" description="Fungal lipase-type" evidence="6">
    <location>
        <begin position="105"/>
        <end position="197"/>
    </location>
</feature>
<keyword evidence="1" id="KW-1015">Disulfide bond</keyword>
<evidence type="ECO:0000313" key="8">
    <source>
        <dbReference type="Proteomes" id="UP000298030"/>
    </source>
</evidence>
<dbReference type="Pfam" id="PF01764">
    <property type="entry name" value="Lipase_3"/>
    <property type="match status" value="1"/>
</dbReference>
<dbReference type="GO" id="GO:0006629">
    <property type="term" value="P:lipid metabolic process"/>
    <property type="evidence" value="ECO:0007669"/>
    <property type="project" value="InterPro"/>
</dbReference>
<reference evidence="7 8" key="1">
    <citation type="journal article" date="2019" name="Nat. Ecol. Evol.">
        <title>Megaphylogeny resolves global patterns of mushroom evolution.</title>
        <authorList>
            <person name="Varga T."/>
            <person name="Krizsan K."/>
            <person name="Foldi C."/>
            <person name="Dima B."/>
            <person name="Sanchez-Garcia M."/>
            <person name="Sanchez-Ramirez S."/>
            <person name="Szollosi G.J."/>
            <person name="Szarkandi J.G."/>
            <person name="Papp V."/>
            <person name="Albert L."/>
            <person name="Andreopoulos W."/>
            <person name="Angelini C."/>
            <person name="Antonin V."/>
            <person name="Barry K.W."/>
            <person name="Bougher N.L."/>
            <person name="Buchanan P."/>
            <person name="Buyck B."/>
            <person name="Bense V."/>
            <person name="Catcheside P."/>
            <person name="Chovatia M."/>
            <person name="Cooper J."/>
            <person name="Damon W."/>
            <person name="Desjardin D."/>
            <person name="Finy P."/>
            <person name="Geml J."/>
            <person name="Haridas S."/>
            <person name="Hughes K."/>
            <person name="Justo A."/>
            <person name="Karasinski D."/>
            <person name="Kautmanova I."/>
            <person name="Kiss B."/>
            <person name="Kocsube S."/>
            <person name="Kotiranta H."/>
            <person name="LaButti K.M."/>
            <person name="Lechner B.E."/>
            <person name="Liimatainen K."/>
            <person name="Lipzen A."/>
            <person name="Lukacs Z."/>
            <person name="Mihaltcheva S."/>
            <person name="Morgado L.N."/>
            <person name="Niskanen T."/>
            <person name="Noordeloos M.E."/>
            <person name="Ohm R.A."/>
            <person name="Ortiz-Santana B."/>
            <person name="Ovrebo C."/>
            <person name="Racz N."/>
            <person name="Riley R."/>
            <person name="Savchenko A."/>
            <person name="Shiryaev A."/>
            <person name="Soop K."/>
            <person name="Spirin V."/>
            <person name="Szebenyi C."/>
            <person name="Tomsovsky M."/>
            <person name="Tulloss R.E."/>
            <person name="Uehling J."/>
            <person name="Grigoriev I.V."/>
            <person name="Vagvolgyi C."/>
            <person name="Papp T."/>
            <person name="Martin F.M."/>
            <person name="Miettinen O."/>
            <person name="Hibbett D.S."/>
            <person name="Nagy L.G."/>
        </authorList>
    </citation>
    <scope>NUCLEOTIDE SEQUENCE [LARGE SCALE GENOMIC DNA]</scope>
    <source>
        <strain evidence="7 8">FP101781</strain>
    </source>
</reference>
<dbReference type="InterPro" id="IPR002921">
    <property type="entry name" value="Fungal_lipase-type"/>
</dbReference>
<evidence type="ECO:0000256" key="4">
    <source>
        <dbReference type="ARBA" id="ARBA00048461"/>
    </source>
</evidence>
<accession>A0A4Y7SIY6</accession>
<evidence type="ECO:0000256" key="2">
    <source>
        <dbReference type="ARBA" id="ARBA00043996"/>
    </source>
</evidence>
<dbReference type="Gene3D" id="3.40.50.1820">
    <property type="entry name" value="alpha/beta hydrolase"/>
    <property type="match status" value="2"/>
</dbReference>
<dbReference type="PANTHER" id="PTHR45856:SF25">
    <property type="entry name" value="FUNGAL LIPASE-LIKE DOMAIN-CONTAINING PROTEIN"/>
    <property type="match status" value="1"/>
</dbReference>
<dbReference type="PANTHER" id="PTHR45856">
    <property type="entry name" value="ALPHA/BETA-HYDROLASES SUPERFAMILY PROTEIN"/>
    <property type="match status" value="1"/>
</dbReference>
<dbReference type="EMBL" id="QPFP01000102">
    <property type="protein sequence ID" value="TEB21795.1"/>
    <property type="molecule type" value="Genomic_DNA"/>
</dbReference>
<evidence type="ECO:0000313" key="7">
    <source>
        <dbReference type="EMBL" id="TEB21795.1"/>
    </source>
</evidence>
<protein>
    <submittedName>
        <fullName evidence="7">Lipase</fullName>
    </submittedName>
</protein>
<dbReference type="Proteomes" id="UP000298030">
    <property type="component" value="Unassembled WGS sequence"/>
</dbReference>
<comment type="similarity">
    <text evidence="2">Belongs to the AB hydrolase superfamily. Lipase family. Class 3 subfamily.</text>
</comment>
<dbReference type="AlphaFoldDB" id="A0A4Y7SIY6"/>